<dbReference type="PROSITE" id="PS50262">
    <property type="entry name" value="G_PROTEIN_RECEP_F1_2"/>
    <property type="match status" value="1"/>
</dbReference>
<dbReference type="InterPro" id="IPR017452">
    <property type="entry name" value="GPCR_Rhodpsn_7TM"/>
</dbReference>
<organism evidence="10 11">
    <name type="scientific">Adineta ricciae</name>
    <name type="common">Rotifer</name>
    <dbReference type="NCBI Taxonomy" id="249248"/>
    <lineage>
        <taxon>Eukaryota</taxon>
        <taxon>Metazoa</taxon>
        <taxon>Spiralia</taxon>
        <taxon>Gnathifera</taxon>
        <taxon>Rotifera</taxon>
        <taxon>Eurotatoria</taxon>
        <taxon>Bdelloidea</taxon>
        <taxon>Adinetida</taxon>
        <taxon>Adinetidae</taxon>
        <taxon>Adineta</taxon>
    </lineage>
</organism>
<evidence type="ECO:0000256" key="3">
    <source>
        <dbReference type="ARBA" id="ARBA00022490"/>
    </source>
</evidence>
<evidence type="ECO:0000256" key="6">
    <source>
        <dbReference type="ARBA" id="ARBA00023136"/>
    </source>
</evidence>
<keyword evidence="6 8" id="KW-0472">Membrane</keyword>
<evidence type="ECO:0000256" key="8">
    <source>
        <dbReference type="SAM" id="Phobius"/>
    </source>
</evidence>
<feature type="transmembrane region" description="Helical" evidence="8">
    <location>
        <begin position="21"/>
        <end position="44"/>
    </location>
</feature>
<dbReference type="AlphaFoldDB" id="A0A815IEY7"/>
<dbReference type="OrthoDB" id="120976at2759"/>
<feature type="transmembrane region" description="Helical" evidence="8">
    <location>
        <begin position="134"/>
        <end position="157"/>
    </location>
</feature>
<keyword evidence="7" id="KW-0206">Cytoskeleton</keyword>
<evidence type="ECO:0000256" key="2">
    <source>
        <dbReference type="ARBA" id="ARBA00004370"/>
    </source>
</evidence>
<protein>
    <recommendedName>
        <fullName evidence="9">G-protein coupled receptors family 1 profile domain-containing protein</fullName>
    </recommendedName>
</protein>
<feature type="domain" description="G-protein coupled receptors family 1 profile" evidence="9">
    <location>
        <begin position="34"/>
        <end position="214"/>
    </location>
</feature>
<comment type="caution">
    <text evidence="10">The sequence shown here is derived from an EMBL/GenBank/DDBJ whole genome shotgun (WGS) entry which is preliminary data.</text>
</comment>
<accession>A0A815IEY7</accession>
<evidence type="ECO:0000259" key="9">
    <source>
        <dbReference type="PROSITE" id="PS50262"/>
    </source>
</evidence>
<evidence type="ECO:0000256" key="5">
    <source>
        <dbReference type="ARBA" id="ARBA00022989"/>
    </source>
</evidence>
<dbReference type="EMBL" id="CAJNOJ010000279">
    <property type="protein sequence ID" value="CAF1364982.1"/>
    <property type="molecule type" value="Genomic_DNA"/>
</dbReference>
<keyword evidence="4 8" id="KW-0812">Transmembrane</keyword>
<dbReference type="SUPFAM" id="SSF52047">
    <property type="entry name" value="RNI-like"/>
    <property type="match status" value="1"/>
</dbReference>
<dbReference type="Gene3D" id="3.80.10.10">
    <property type="entry name" value="Ribonuclease Inhibitor"/>
    <property type="match status" value="3"/>
</dbReference>
<dbReference type="Pfam" id="PF13516">
    <property type="entry name" value="LRR_6"/>
    <property type="match status" value="6"/>
</dbReference>
<dbReference type="SMART" id="SM00368">
    <property type="entry name" value="LRR_RI"/>
    <property type="match status" value="10"/>
</dbReference>
<evidence type="ECO:0000313" key="11">
    <source>
        <dbReference type="Proteomes" id="UP000663852"/>
    </source>
</evidence>
<evidence type="ECO:0000256" key="7">
    <source>
        <dbReference type="ARBA" id="ARBA00023212"/>
    </source>
</evidence>
<keyword evidence="3" id="KW-0963">Cytoplasm</keyword>
<keyword evidence="5 8" id="KW-1133">Transmembrane helix</keyword>
<reference evidence="10" key="1">
    <citation type="submission" date="2021-02" db="EMBL/GenBank/DDBJ databases">
        <authorList>
            <person name="Nowell W R."/>
        </authorList>
    </citation>
    <scope>NUCLEOTIDE SEQUENCE</scope>
</reference>
<dbReference type="InterPro" id="IPR052410">
    <property type="entry name" value="DRC5"/>
</dbReference>
<dbReference type="GO" id="GO:0016020">
    <property type="term" value="C:membrane"/>
    <property type="evidence" value="ECO:0007669"/>
    <property type="project" value="UniProtKB-SubCell"/>
</dbReference>
<dbReference type="PANTHER" id="PTHR24107">
    <property type="entry name" value="YNEIN REGULATORY COMPLEX SUBUNIT 5"/>
    <property type="match status" value="1"/>
</dbReference>
<sequence>MGEARDLGNPYELRISVSTRFWLYLIPNISSVFCSLFVLYHFLFDRTLRQALNNHIMIVLLFIGLIYEVTSVPLMLNFYQNGNSWTFSPQFAHFWTFVDYLCYSTQIVGFAYASIERHILIFHSNWVSTRKRRFWIHYVPLTSVVVYQVAYYFWIILFPFCEEILRQSPFNGVPMSCALSNPVLYKYNTIAHQFLPVALIIILNIALLFRCLTKLDLSSNQIGDTGAQYLADALRNNQTLITLNLESNLMQNTGLEYLHNVLRDNQTLRELKLAKNPGSFGMAVSAAIQIRNNQAITTISVQYGSIDDESIKFVSEALLHNQTVFELNLSSNKLGDTAMRNLCNVLQNNTTITSIDVSGNQFGDNGVKYLADVLKNSKTLIKLIVNSYDFNDDRRVSDIGARYLAEALKTNKTLQELKLNMNPRGYCAVLQEVVKARNKNITTIDLGGHQIQSEELQYLVSELQHHQTLTALNLRGNSLGQNEARYLSDLLRNNKTLKELDLTYNEMKDTGIQYLANALYSNTTLTTLTLDETKIGHVGAKHLANALRNNRTLLTLDIKSNHIHDIGAQHLASALRTNRTLEVLKVGNNSISNKLRSQLTSEDQRWCFTIERRHPFDEDEWLCYESD</sequence>
<evidence type="ECO:0000256" key="4">
    <source>
        <dbReference type="ARBA" id="ARBA00022692"/>
    </source>
</evidence>
<feature type="transmembrane region" description="Helical" evidence="8">
    <location>
        <begin position="56"/>
        <end position="79"/>
    </location>
</feature>
<evidence type="ECO:0000256" key="1">
    <source>
        <dbReference type="ARBA" id="ARBA00004245"/>
    </source>
</evidence>
<proteinExistence type="predicted"/>
<evidence type="ECO:0000313" key="10">
    <source>
        <dbReference type="EMBL" id="CAF1364982.1"/>
    </source>
</evidence>
<dbReference type="SUPFAM" id="SSF81321">
    <property type="entry name" value="Family A G protein-coupled receptor-like"/>
    <property type="match status" value="1"/>
</dbReference>
<feature type="transmembrane region" description="Helical" evidence="8">
    <location>
        <begin position="91"/>
        <end position="113"/>
    </location>
</feature>
<dbReference type="InterPro" id="IPR032675">
    <property type="entry name" value="LRR_dom_sf"/>
</dbReference>
<gene>
    <name evidence="10" type="ORF">EDS130_LOCUS34042</name>
</gene>
<dbReference type="InterPro" id="IPR001611">
    <property type="entry name" value="Leu-rich_rpt"/>
</dbReference>
<comment type="subcellular location">
    <subcellularLocation>
        <location evidence="1">Cytoplasm</location>
        <location evidence="1">Cytoskeleton</location>
    </subcellularLocation>
    <subcellularLocation>
        <location evidence="2">Membrane</location>
    </subcellularLocation>
</comment>
<dbReference type="GO" id="GO:0005856">
    <property type="term" value="C:cytoskeleton"/>
    <property type="evidence" value="ECO:0007669"/>
    <property type="project" value="UniProtKB-SubCell"/>
</dbReference>
<dbReference type="Proteomes" id="UP000663852">
    <property type="component" value="Unassembled WGS sequence"/>
</dbReference>
<feature type="transmembrane region" description="Helical" evidence="8">
    <location>
        <begin position="190"/>
        <end position="209"/>
    </location>
</feature>
<dbReference type="PANTHER" id="PTHR24107:SF2">
    <property type="entry name" value="NLR FAMILY CARD DOMAIN CONTAINING 3"/>
    <property type="match status" value="1"/>
</dbReference>
<name>A0A815IEY7_ADIRI</name>